<keyword evidence="2" id="KW-1185">Reference proteome</keyword>
<accession>A0A1G8QRC6</accession>
<gene>
    <name evidence="1" type="ORF">SAMN05216352_12146</name>
</gene>
<sequence length="64" mass="7498">MDFLYLNIEKMIKAGVLNMDKCIEKTDESFNFLEKEIILWSQRGVDHGITYDLHKRSNTGANDF</sequence>
<organism evidence="1 2">
    <name type="scientific">Alteribacillus bidgolensis</name>
    <dbReference type="NCBI Taxonomy" id="930129"/>
    <lineage>
        <taxon>Bacteria</taxon>
        <taxon>Bacillati</taxon>
        <taxon>Bacillota</taxon>
        <taxon>Bacilli</taxon>
        <taxon>Bacillales</taxon>
        <taxon>Bacillaceae</taxon>
        <taxon>Alteribacillus</taxon>
    </lineage>
</organism>
<dbReference type="OrthoDB" id="9792005at2"/>
<dbReference type="AlphaFoldDB" id="A0A1G8QRC6"/>
<proteinExistence type="predicted"/>
<reference evidence="1 2" key="1">
    <citation type="submission" date="2016-10" db="EMBL/GenBank/DDBJ databases">
        <authorList>
            <person name="de Groot N.N."/>
        </authorList>
    </citation>
    <scope>NUCLEOTIDE SEQUENCE [LARGE SCALE GENOMIC DNA]</scope>
    <source>
        <strain evidence="2">P4B,CCM 7963,CECT 7998,DSM 25260,IBRC-M 10614,KCTC 13821</strain>
    </source>
</reference>
<protein>
    <submittedName>
        <fullName evidence="1">Uncharacterized protein</fullName>
    </submittedName>
</protein>
<dbReference type="Proteomes" id="UP000199017">
    <property type="component" value="Unassembled WGS sequence"/>
</dbReference>
<evidence type="ECO:0000313" key="1">
    <source>
        <dbReference type="EMBL" id="SDJ07223.1"/>
    </source>
</evidence>
<name>A0A1G8QRC6_9BACI</name>
<dbReference type="RefSeq" id="WP_091587973.1">
    <property type="nucleotide sequence ID" value="NZ_FNDU01000021.1"/>
</dbReference>
<dbReference type="EMBL" id="FNDU01000021">
    <property type="protein sequence ID" value="SDJ07223.1"/>
    <property type="molecule type" value="Genomic_DNA"/>
</dbReference>
<evidence type="ECO:0000313" key="2">
    <source>
        <dbReference type="Proteomes" id="UP000199017"/>
    </source>
</evidence>